<dbReference type="GO" id="GO:0016301">
    <property type="term" value="F:kinase activity"/>
    <property type="evidence" value="ECO:0007669"/>
    <property type="project" value="UniProtKB-KW"/>
</dbReference>
<dbReference type="Proteomes" id="UP000233837">
    <property type="component" value="Unassembled WGS sequence"/>
</dbReference>
<dbReference type="AlphaFoldDB" id="A0A2I0WD49"/>
<evidence type="ECO:0000313" key="2">
    <source>
        <dbReference type="Proteomes" id="UP000233837"/>
    </source>
</evidence>
<name>A0A2I0WD49_9ASPA</name>
<keyword evidence="1" id="KW-0808">Transferase</keyword>
<dbReference type="PANTHER" id="PTHR27006">
    <property type="entry name" value="PROMASTIGOTE SURFACE ANTIGEN PROTEIN PSA"/>
    <property type="match status" value="1"/>
</dbReference>
<keyword evidence="1" id="KW-0418">Kinase</keyword>
<evidence type="ECO:0000313" key="1">
    <source>
        <dbReference type="EMBL" id="PKU73588.1"/>
    </source>
</evidence>
<dbReference type="EMBL" id="KZ502734">
    <property type="protein sequence ID" value="PKU73588.1"/>
    <property type="molecule type" value="Genomic_DNA"/>
</dbReference>
<keyword evidence="2" id="KW-1185">Reference proteome</keyword>
<reference evidence="1 2" key="2">
    <citation type="journal article" date="2017" name="Nature">
        <title>The Apostasia genome and the evolution of orchids.</title>
        <authorList>
            <person name="Zhang G.Q."/>
            <person name="Liu K.W."/>
            <person name="Li Z."/>
            <person name="Lohaus R."/>
            <person name="Hsiao Y.Y."/>
            <person name="Niu S.C."/>
            <person name="Wang J.Y."/>
            <person name="Lin Y.C."/>
            <person name="Xu Q."/>
            <person name="Chen L.J."/>
            <person name="Yoshida K."/>
            <person name="Fujiwara S."/>
            <person name="Wang Z.W."/>
            <person name="Zhang Y.Q."/>
            <person name="Mitsuda N."/>
            <person name="Wang M."/>
            <person name="Liu G.H."/>
            <person name="Pecoraro L."/>
            <person name="Huang H.X."/>
            <person name="Xiao X.J."/>
            <person name="Lin M."/>
            <person name="Wu X.Y."/>
            <person name="Wu W.L."/>
            <person name="Chen Y.Y."/>
            <person name="Chang S.B."/>
            <person name="Sakamoto S."/>
            <person name="Ohme-Takagi M."/>
            <person name="Yagi M."/>
            <person name="Zeng S.J."/>
            <person name="Shen C.Y."/>
            <person name="Yeh C.M."/>
            <person name="Luo Y.B."/>
            <person name="Tsai W.C."/>
            <person name="Van de Peer Y."/>
            <person name="Liu Z.J."/>
        </authorList>
    </citation>
    <scope>NUCLEOTIDE SEQUENCE [LARGE SCALE GENOMIC DNA]</scope>
    <source>
        <tissue evidence="1">The whole plant</tissue>
    </source>
</reference>
<dbReference type="PANTHER" id="PTHR27006:SF606">
    <property type="entry name" value="INTERLEUKIN-1 RECEPTOR-ASSOCIATED KINASE 4"/>
    <property type="match status" value="1"/>
</dbReference>
<sequence>MDFVDPALDNKFRHDEVARCIYVALLCVQESPDDRPNMTDTVTMLSNVSLHFNPVKQPAFFTKKNASESEWPLNLIVNASNDLSVSTITGR</sequence>
<proteinExistence type="predicted"/>
<accession>A0A2I0WD49</accession>
<protein>
    <submittedName>
        <fullName evidence="1">Cysteine-rich receptor-like protein kinase 21</fullName>
    </submittedName>
</protein>
<organism evidence="1 2">
    <name type="scientific">Dendrobium catenatum</name>
    <dbReference type="NCBI Taxonomy" id="906689"/>
    <lineage>
        <taxon>Eukaryota</taxon>
        <taxon>Viridiplantae</taxon>
        <taxon>Streptophyta</taxon>
        <taxon>Embryophyta</taxon>
        <taxon>Tracheophyta</taxon>
        <taxon>Spermatophyta</taxon>
        <taxon>Magnoliopsida</taxon>
        <taxon>Liliopsida</taxon>
        <taxon>Asparagales</taxon>
        <taxon>Orchidaceae</taxon>
        <taxon>Epidendroideae</taxon>
        <taxon>Malaxideae</taxon>
        <taxon>Dendrobiinae</taxon>
        <taxon>Dendrobium</taxon>
    </lineage>
</organism>
<dbReference type="Gene3D" id="1.10.510.10">
    <property type="entry name" value="Transferase(Phosphotransferase) domain 1"/>
    <property type="match status" value="1"/>
</dbReference>
<keyword evidence="1" id="KW-0675">Receptor</keyword>
<gene>
    <name evidence="1" type="primary">CRK21</name>
    <name evidence="1" type="ORF">MA16_Dca013108</name>
</gene>
<reference evidence="1 2" key="1">
    <citation type="journal article" date="2016" name="Sci. Rep.">
        <title>The Dendrobium catenatum Lindl. genome sequence provides insights into polysaccharide synthase, floral development and adaptive evolution.</title>
        <authorList>
            <person name="Zhang G.Q."/>
            <person name="Xu Q."/>
            <person name="Bian C."/>
            <person name="Tsai W.C."/>
            <person name="Yeh C.M."/>
            <person name="Liu K.W."/>
            <person name="Yoshida K."/>
            <person name="Zhang L.S."/>
            <person name="Chang S.B."/>
            <person name="Chen F."/>
            <person name="Shi Y."/>
            <person name="Su Y.Y."/>
            <person name="Zhang Y.Q."/>
            <person name="Chen L.J."/>
            <person name="Yin Y."/>
            <person name="Lin M."/>
            <person name="Huang H."/>
            <person name="Deng H."/>
            <person name="Wang Z.W."/>
            <person name="Zhu S.L."/>
            <person name="Zhao X."/>
            <person name="Deng C."/>
            <person name="Niu S.C."/>
            <person name="Huang J."/>
            <person name="Wang M."/>
            <person name="Liu G.H."/>
            <person name="Yang H.J."/>
            <person name="Xiao X.J."/>
            <person name="Hsiao Y.Y."/>
            <person name="Wu W.L."/>
            <person name="Chen Y.Y."/>
            <person name="Mitsuda N."/>
            <person name="Ohme-Takagi M."/>
            <person name="Luo Y.B."/>
            <person name="Van de Peer Y."/>
            <person name="Liu Z.J."/>
        </authorList>
    </citation>
    <scope>NUCLEOTIDE SEQUENCE [LARGE SCALE GENOMIC DNA]</scope>
    <source>
        <tissue evidence="1">The whole plant</tissue>
    </source>
</reference>